<sequence>MQGTLFSSGKRPSQPQVVTSAAGHYSSRLFYISDTNILLHFLIDTGAEVSILPLASHTKRCRLERTLQAANGAAIATYGTQSLTLNLGLCRTFRLVFLVAVVTTPIIGADFLRHFDLLVDMRRHKLIDKVTCMEVKGKPTQTSLCLTLLPLTDHNDFQSLLKGFPAVLQPNLHHHIKHQVTHHISTTGSPVYSTPRRLSPEKLKTAINEFQHMLQLEIIRPSSSSWASPLHIVPKKSGDWHPYGDYRALNKVTVPDRYPIPHIQDFTVSFHGTKIFTKLDLIDDVLFASNMREEHLEHVKAVLQRFNDHGILINPSKCKFGVSELVFFGHIVNKNGIRPLPEKIEALRTYPRPTTQRKLREFLGLTNFYNRFVPNLASVLSPLYKYLGKEYKNTKKIVWTEDSIAAFEAAKTALADATLLAHPKHNAPLRAVLQQWVDSSWQPLAFFSKKLQPAERKYSTIDRELFGIYLAIRHFRHFVEGRQFHVFTDHKPLTFLPSCQSRRHSPRQIRHLDYILQFTSDICHIRGSDKAVADALSRAYSITSNM</sequence>
<name>A0A1X7UWY9_AMPQE</name>
<dbReference type="GO" id="GO:0003964">
    <property type="term" value="F:RNA-directed DNA polymerase activity"/>
    <property type="evidence" value="ECO:0007669"/>
    <property type="project" value="UniProtKB-KW"/>
</dbReference>
<dbReference type="Gene3D" id="3.10.10.10">
    <property type="entry name" value="HIV Type 1 Reverse Transcriptase, subunit A, domain 1"/>
    <property type="match status" value="1"/>
</dbReference>
<dbReference type="InParanoid" id="A0A1X7UWY9"/>
<dbReference type="eggNOG" id="KOG0017">
    <property type="taxonomic scope" value="Eukaryota"/>
</dbReference>
<dbReference type="OrthoDB" id="10051637at2759"/>
<feature type="domain" description="Peptidase A2" evidence="8">
    <location>
        <begin position="39"/>
        <end position="111"/>
    </location>
</feature>
<dbReference type="InterPro" id="IPR021109">
    <property type="entry name" value="Peptidase_aspartic_dom_sf"/>
</dbReference>
<dbReference type="CDD" id="cd01647">
    <property type="entry name" value="RT_LTR"/>
    <property type="match status" value="1"/>
</dbReference>
<accession>A0A1X7UWY9</accession>
<keyword evidence="2" id="KW-0808">Transferase</keyword>
<dbReference type="InterPro" id="IPR001969">
    <property type="entry name" value="Aspartic_peptidase_AS"/>
</dbReference>
<dbReference type="FunFam" id="3.30.70.270:FF:000020">
    <property type="entry name" value="Transposon Tf2-6 polyprotein-like Protein"/>
    <property type="match status" value="1"/>
</dbReference>
<dbReference type="GO" id="GO:0006508">
    <property type="term" value="P:proteolysis"/>
    <property type="evidence" value="ECO:0007669"/>
    <property type="project" value="InterPro"/>
</dbReference>
<dbReference type="SUPFAM" id="SSF50630">
    <property type="entry name" value="Acid proteases"/>
    <property type="match status" value="1"/>
</dbReference>
<dbReference type="EnsemblMetazoa" id="Aqu2.1.32288_001">
    <property type="protein sequence ID" value="Aqu2.1.32288_001"/>
    <property type="gene ID" value="Aqu2.1.32288"/>
</dbReference>
<dbReference type="EC" id="2.7.7.49" evidence="1"/>
<keyword evidence="6" id="KW-0378">Hydrolase</keyword>
<dbReference type="Pfam" id="PF00078">
    <property type="entry name" value="RVT_1"/>
    <property type="match status" value="1"/>
</dbReference>
<dbReference type="InterPro" id="IPR043502">
    <property type="entry name" value="DNA/RNA_pol_sf"/>
</dbReference>
<keyword evidence="4" id="KW-0540">Nuclease</keyword>
<dbReference type="InterPro" id="IPR050951">
    <property type="entry name" value="Retrovirus_Pol_polyprotein"/>
</dbReference>
<dbReference type="Gene3D" id="2.40.70.10">
    <property type="entry name" value="Acid Proteases"/>
    <property type="match status" value="1"/>
</dbReference>
<dbReference type="PROSITE" id="PS00141">
    <property type="entry name" value="ASP_PROTEASE"/>
    <property type="match status" value="1"/>
</dbReference>
<proteinExistence type="predicted"/>
<evidence type="ECO:0000256" key="1">
    <source>
        <dbReference type="ARBA" id="ARBA00012493"/>
    </source>
</evidence>
<organism evidence="9">
    <name type="scientific">Amphimedon queenslandica</name>
    <name type="common">Sponge</name>
    <dbReference type="NCBI Taxonomy" id="400682"/>
    <lineage>
        <taxon>Eukaryota</taxon>
        <taxon>Metazoa</taxon>
        <taxon>Porifera</taxon>
        <taxon>Demospongiae</taxon>
        <taxon>Heteroscleromorpha</taxon>
        <taxon>Haplosclerida</taxon>
        <taxon>Niphatidae</taxon>
        <taxon>Amphimedon</taxon>
    </lineage>
</organism>
<dbReference type="Pfam" id="PF17917">
    <property type="entry name" value="RT_RNaseH"/>
    <property type="match status" value="1"/>
</dbReference>
<dbReference type="PANTHER" id="PTHR37984:SF5">
    <property type="entry name" value="PROTEIN NYNRIN-LIKE"/>
    <property type="match status" value="1"/>
</dbReference>
<dbReference type="AlphaFoldDB" id="A0A1X7UWY9"/>
<dbReference type="InterPro" id="IPR041373">
    <property type="entry name" value="RT_RNaseH"/>
</dbReference>
<evidence type="ECO:0000259" key="8">
    <source>
        <dbReference type="PROSITE" id="PS50175"/>
    </source>
</evidence>
<keyword evidence="3" id="KW-0548">Nucleotidyltransferase</keyword>
<dbReference type="GO" id="GO:0004190">
    <property type="term" value="F:aspartic-type endopeptidase activity"/>
    <property type="evidence" value="ECO:0007669"/>
    <property type="project" value="InterPro"/>
</dbReference>
<dbReference type="PANTHER" id="PTHR37984">
    <property type="entry name" value="PROTEIN CBG26694"/>
    <property type="match status" value="1"/>
</dbReference>
<evidence type="ECO:0000256" key="4">
    <source>
        <dbReference type="ARBA" id="ARBA00022722"/>
    </source>
</evidence>
<dbReference type="SUPFAM" id="SSF56672">
    <property type="entry name" value="DNA/RNA polymerases"/>
    <property type="match status" value="1"/>
</dbReference>
<protein>
    <recommendedName>
        <fullName evidence="1">RNA-directed DNA polymerase</fullName>
        <ecNumber evidence="1">2.7.7.49</ecNumber>
    </recommendedName>
</protein>
<evidence type="ECO:0000256" key="5">
    <source>
        <dbReference type="ARBA" id="ARBA00022759"/>
    </source>
</evidence>
<dbReference type="FunFam" id="2.40.70.10:FF:000130">
    <property type="entry name" value="Retrovirus-related Pol polyprotein from transposon opus-like Protein"/>
    <property type="match status" value="1"/>
</dbReference>
<dbReference type="Gene3D" id="3.30.70.270">
    <property type="match status" value="2"/>
</dbReference>
<dbReference type="InterPro" id="IPR043128">
    <property type="entry name" value="Rev_trsase/Diguanyl_cyclase"/>
</dbReference>
<dbReference type="CDD" id="cd09274">
    <property type="entry name" value="RNase_HI_RT_Ty3"/>
    <property type="match status" value="1"/>
</dbReference>
<evidence type="ECO:0000256" key="2">
    <source>
        <dbReference type="ARBA" id="ARBA00022679"/>
    </source>
</evidence>
<reference evidence="9" key="1">
    <citation type="submission" date="2017-05" db="UniProtKB">
        <authorList>
            <consortium name="EnsemblMetazoa"/>
        </authorList>
    </citation>
    <scope>IDENTIFICATION</scope>
</reference>
<evidence type="ECO:0000256" key="3">
    <source>
        <dbReference type="ARBA" id="ARBA00022695"/>
    </source>
</evidence>
<evidence type="ECO:0000256" key="6">
    <source>
        <dbReference type="ARBA" id="ARBA00022801"/>
    </source>
</evidence>
<dbReference type="InterPro" id="IPR001995">
    <property type="entry name" value="Peptidase_A2_cat"/>
</dbReference>
<keyword evidence="5" id="KW-0255">Endonuclease</keyword>
<dbReference type="PROSITE" id="PS50175">
    <property type="entry name" value="ASP_PROT_RETROV"/>
    <property type="match status" value="1"/>
</dbReference>
<keyword evidence="7" id="KW-0695">RNA-directed DNA polymerase</keyword>
<dbReference type="GO" id="GO:0004519">
    <property type="term" value="F:endonuclease activity"/>
    <property type="evidence" value="ECO:0007669"/>
    <property type="project" value="UniProtKB-KW"/>
</dbReference>
<evidence type="ECO:0000313" key="9">
    <source>
        <dbReference type="EnsemblMetazoa" id="Aqu2.1.32288_001"/>
    </source>
</evidence>
<dbReference type="InterPro" id="IPR000477">
    <property type="entry name" value="RT_dom"/>
</dbReference>
<evidence type="ECO:0000256" key="7">
    <source>
        <dbReference type="ARBA" id="ARBA00022918"/>
    </source>
</evidence>